<dbReference type="Gene3D" id="1.20.120.1490">
    <property type="match status" value="1"/>
</dbReference>
<name>A0A0M7A313_9HYPH</name>
<dbReference type="RefSeq" id="WP_055119393.1">
    <property type="nucleotide sequence ID" value="NZ_CXWA01000007.1"/>
</dbReference>
<dbReference type="AlphaFoldDB" id="A0A0M7A313"/>
<dbReference type="GeneID" id="97669097"/>
<evidence type="ECO:0000313" key="2">
    <source>
        <dbReference type="EMBL" id="CTQ68113.1"/>
    </source>
</evidence>
<proteinExistence type="predicted"/>
<dbReference type="STRING" id="311410.LA5095_04702"/>
<accession>A0A0M7A313</accession>
<dbReference type="CDD" id="cd09916">
    <property type="entry name" value="CpxP_like"/>
    <property type="match status" value="1"/>
</dbReference>
<sequence length="202" mass="21955">MLNKLENSRLRSSTAKAGRVVAACVICAGILSGTALAVTSAPQTAGFGNLVAPGRAELPNVQTVGWRRGGGGPGMLHRMSDDDIKERLTRVVRHVAIEIDATPEQQTEIVSIVTPVALGMKENHREFASVSEDLRALLLAQEIDRVAIEALRAEKLAVADEISKTLTAMIVDVAAVLTPEQRAQLDERIEEFRAMGRRFRHR</sequence>
<keyword evidence="3" id="KW-1185">Reference proteome</keyword>
<protein>
    <submittedName>
        <fullName evidence="2">P pilus assembly/Cpx signaling pathway, periplasmic inhibitor/zinc-resistance associated protein</fullName>
    </submittedName>
</protein>
<gene>
    <name evidence="2" type="ORF">LA5096_01681</name>
</gene>
<evidence type="ECO:0000256" key="1">
    <source>
        <dbReference type="SAM" id="SignalP"/>
    </source>
</evidence>
<dbReference type="EMBL" id="CXWC01000003">
    <property type="protein sequence ID" value="CTQ68113.1"/>
    <property type="molecule type" value="Genomic_DNA"/>
</dbReference>
<dbReference type="OrthoDB" id="8277545at2"/>
<evidence type="ECO:0000313" key="3">
    <source>
        <dbReference type="Proteomes" id="UP000049983"/>
    </source>
</evidence>
<reference evidence="3" key="1">
    <citation type="submission" date="2015-07" db="EMBL/GenBank/DDBJ databases">
        <authorList>
            <person name="Rodrigo-Torres Lidia"/>
            <person name="Arahal R.David."/>
        </authorList>
    </citation>
    <scope>NUCLEOTIDE SEQUENCE [LARGE SCALE GENOMIC DNA]</scope>
    <source>
        <strain evidence="3">CECT 5096</strain>
    </source>
</reference>
<dbReference type="InterPro" id="IPR012899">
    <property type="entry name" value="LTXXQ"/>
</dbReference>
<dbReference type="Pfam" id="PF07813">
    <property type="entry name" value="LTXXQ"/>
    <property type="match status" value="1"/>
</dbReference>
<dbReference type="GO" id="GO:0042597">
    <property type="term" value="C:periplasmic space"/>
    <property type="evidence" value="ECO:0007669"/>
    <property type="project" value="InterPro"/>
</dbReference>
<feature type="chain" id="PRO_5009787932" evidence="1">
    <location>
        <begin position="38"/>
        <end position="202"/>
    </location>
</feature>
<keyword evidence="1" id="KW-0732">Signal</keyword>
<dbReference type="Proteomes" id="UP000049983">
    <property type="component" value="Unassembled WGS sequence"/>
</dbReference>
<feature type="signal peptide" evidence="1">
    <location>
        <begin position="1"/>
        <end position="37"/>
    </location>
</feature>
<organism evidence="2 3">
    <name type="scientific">Roseibium album</name>
    <dbReference type="NCBI Taxonomy" id="311410"/>
    <lineage>
        <taxon>Bacteria</taxon>
        <taxon>Pseudomonadati</taxon>
        <taxon>Pseudomonadota</taxon>
        <taxon>Alphaproteobacteria</taxon>
        <taxon>Hyphomicrobiales</taxon>
        <taxon>Stappiaceae</taxon>
        <taxon>Roseibium</taxon>
    </lineage>
</organism>